<evidence type="ECO:0000256" key="4">
    <source>
        <dbReference type="ARBA" id="ARBA00022723"/>
    </source>
</evidence>
<dbReference type="PANTHER" id="PTHR43705">
    <property type="entry name" value="HYDROXYACYLGLUTATHIONE HYDROLASE"/>
    <property type="match status" value="1"/>
</dbReference>
<evidence type="ECO:0000259" key="8">
    <source>
        <dbReference type="SMART" id="SM00849"/>
    </source>
</evidence>
<comment type="similarity">
    <text evidence="3 7">Belongs to the metallo-beta-lactamase superfamily. Glyoxalase II family.</text>
</comment>
<comment type="subunit">
    <text evidence="7">Monomer.</text>
</comment>
<protein>
    <recommendedName>
        <fullName evidence="7">Hydroxyacylglutathione hydrolase</fullName>
        <ecNumber evidence="7">3.1.2.6</ecNumber>
    </recommendedName>
    <alternativeName>
        <fullName evidence="7">Glyoxalase II</fullName>
        <shortName evidence="7">Glx II</shortName>
    </alternativeName>
</protein>
<comment type="catalytic activity">
    <reaction evidence="1 7">
        <text>an S-(2-hydroxyacyl)glutathione + H2O = a 2-hydroxy carboxylate + glutathione + H(+)</text>
        <dbReference type="Rhea" id="RHEA:21864"/>
        <dbReference type="ChEBI" id="CHEBI:15377"/>
        <dbReference type="ChEBI" id="CHEBI:15378"/>
        <dbReference type="ChEBI" id="CHEBI:57925"/>
        <dbReference type="ChEBI" id="CHEBI:58896"/>
        <dbReference type="ChEBI" id="CHEBI:71261"/>
        <dbReference type="EC" id="3.1.2.6"/>
    </reaction>
</comment>
<feature type="binding site" evidence="7">
    <location>
        <position position="172"/>
    </location>
    <ligand>
        <name>Zn(2+)</name>
        <dbReference type="ChEBI" id="CHEBI:29105"/>
        <label>2</label>
    </ligand>
</feature>
<feature type="domain" description="Metallo-beta-lactamase" evidence="8">
    <location>
        <begin position="13"/>
        <end position="172"/>
    </location>
</feature>
<feature type="binding site" evidence="7">
    <location>
        <position position="56"/>
    </location>
    <ligand>
        <name>Zn(2+)</name>
        <dbReference type="ChEBI" id="CHEBI:29105"/>
        <label>1</label>
    </ligand>
</feature>
<accession>A0A921NX02</accession>
<dbReference type="Proteomes" id="UP000698242">
    <property type="component" value="Unassembled WGS sequence"/>
</dbReference>
<keyword evidence="6 7" id="KW-0862">Zinc</keyword>
<feature type="binding site" evidence="7">
    <location>
        <position position="58"/>
    </location>
    <ligand>
        <name>Zn(2+)</name>
        <dbReference type="ChEBI" id="CHEBI:29105"/>
        <label>1</label>
    </ligand>
</feature>
<dbReference type="PIRSF" id="PIRSF005457">
    <property type="entry name" value="Glx"/>
    <property type="match status" value="1"/>
</dbReference>
<dbReference type="RefSeq" id="WP_159964120.1">
    <property type="nucleotide sequence ID" value="NZ_APKE01000010.1"/>
</dbReference>
<evidence type="ECO:0000313" key="9">
    <source>
        <dbReference type="EMBL" id="KAF0676901.1"/>
    </source>
</evidence>
<dbReference type="Gene3D" id="3.60.15.10">
    <property type="entry name" value="Ribonuclease Z/Hydroxyacylglutathione hydrolase-like"/>
    <property type="match status" value="1"/>
</dbReference>
<dbReference type="InterPro" id="IPR032282">
    <property type="entry name" value="HAGH_C"/>
</dbReference>
<keyword evidence="4 7" id="KW-0479">Metal-binding</keyword>
<dbReference type="EC" id="3.1.2.6" evidence="7"/>
<dbReference type="NCBIfam" id="TIGR03413">
    <property type="entry name" value="GSH_gloB"/>
    <property type="match status" value="1"/>
</dbReference>
<dbReference type="AlphaFoldDB" id="A0A921NX02"/>
<comment type="function">
    <text evidence="7">Thiolesterase that catalyzes the hydrolysis of S-D-lactoyl-glutathione to form glutathione and D-lactic acid.</text>
</comment>
<dbReference type="SMART" id="SM00849">
    <property type="entry name" value="Lactamase_B"/>
    <property type="match status" value="1"/>
</dbReference>
<dbReference type="EMBL" id="APKE01000010">
    <property type="protein sequence ID" value="KAF0676901.1"/>
    <property type="molecule type" value="Genomic_DNA"/>
</dbReference>
<feature type="binding site" evidence="7">
    <location>
        <position position="115"/>
    </location>
    <ligand>
        <name>Zn(2+)</name>
        <dbReference type="ChEBI" id="CHEBI:29105"/>
        <label>1</label>
    </ligand>
</feature>
<evidence type="ECO:0000256" key="2">
    <source>
        <dbReference type="ARBA" id="ARBA00004963"/>
    </source>
</evidence>
<organism evidence="9 10">
    <name type="scientific">Profundibacterium mesophilum KAUST100406-0324</name>
    <dbReference type="NCBI Taxonomy" id="1037889"/>
    <lineage>
        <taxon>Bacteria</taxon>
        <taxon>Pseudomonadati</taxon>
        <taxon>Pseudomonadota</taxon>
        <taxon>Alphaproteobacteria</taxon>
        <taxon>Rhodobacterales</taxon>
        <taxon>Roseobacteraceae</taxon>
        <taxon>Profundibacterium</taxon>
    </lineage>
</organism>
<evidence type="ECO:0000256" key="1">
    <source>
        <dbReference type="ARBA" id="ARBA00001623"/>
    </source>
</evidence>
<evidence type="ECO:0000256" key="5">
    <source>
        <dbReference type="ARBA" id="ARBA00022801"/>
    </source>
</evidence>
<dbReference type="PANTHER" id="PTHR43705:SF1">
    <property type="entry name" value="HYDROXYACYLGLUTATHIONE HYDROLASE GLOB"/>
    <property type="match status" value="1"/>
</dbReference>
<dbReference type="Pfam" id="PF00753">
    <property type="entry name" value="Lactamase_B"/>
    <property type="match status" value="1"/>
</dbReference>
<dbReference type="SUPFAM" id="SSF56281">
    <property type="entry name" value="Metallo-hydrolase/oxidoreductase"/>
    <property type="match status" value="1"/>
</dbReference>
<keyword evidence="5 7" id="KW-0378">Hydrolase</keyword>
<comment type="pathway">
    <text evidence="2 7">Secondary metabolite metabolism; methylglyoxal degradation; (R)-lactate from methylglyoxal: step 2/2.</text>
</comment>
<dbReference type="Pfam" id="PF16123">
    <property type="entry name" value="HAGH_C"/>
    <property type="match status" value="1"/>
</dbReference>
<evidence type="ECO:0000313" key="10">
    <source>
        <dbReference type="Proteomes" id="UP000698242"/>
    </source>
</evidence>
<evidence type="ECO:0000256" key="6">
    <source>
        <dbReference type="ARBA" id="ARBA00022833"/>
    </source>
</evidence>
<dbReference type="OrthoDB" id="9802248at2"/>
<evidence type="ECO:0000256" key="3">
    <source>
        <dbReference type="ARBA" id="ARBA00006759"/>
    </source>
</evidence>
<comment type="cofactor">
    <cofactor evidence="7">
        <name>Zn(2+)</name>
        <dbReference type="ChEBI" id="CHEBI:29105"/>
    </cofactor>
    <text evidence="7">Binds 2 Zn(2+) ions per subunit.</text>
</comment>
<feature type="binding site" evidence="7">
    <location>
        <position position="60"/>
    </location>
    <ligand>
        <name>Zn(2+)</name>
        <dbReference type="ChEBI" id="CHEBI:29105"/>
        <label>2</label>
    </ligand>
</feature>
<dbReference type="GO" id="GO:0046872">
    <property type="term" value="F:metal ion binding"/>
    <property type="evidence" value="ECO:0007669"/>
    <property type="project" value="UniProtKB-KW"/>
</dbReference>
<sequence length="256" mass="27637">MSCKILTIPCLSDNYAFALHHEQTGRTAIIDAPEAGPIITALRQAGWQADELWITHHHADHIDGTAALRDAFPDLTVVGADADAHRLPPLDRAVAAGQSFEFAGERVEVIDVSGHTVGHIAFHVPAAEAAFTADSLMALGCGRLFEGDAPMMWRSLSRLAALPPGTLICSGHEYTQANARFALTIEPGNDALRDRADRIDAARRAGEPTVPSRLDEEMATNPFLRAGLQTVKDAISMSHASDAEVFAEIRARKDRF</sequence>
<comment type="caution">
    <text evidence="9">The sequence shown here is derived from an EMBL/GenBank/DDBJ whole genome shotgun (WGS) entry which is preliminary data.</text>
</comment>
<proteinExistence type="inferred from homology"/>
<dbReference type="HAMAP" id="MF_01374">
    <property type="entry name" value="Glyoxalase_2"/>
    <property type="match status" value="1"/>
</dbReference>
<dbReference type="GO" id="GO:0004416">
    <property type="term" value="F:hydroxyacylglutathione hydrolase activity"/>
    <property type="evidence" value="ECO:0007669"/>
    <property type="project" value="UniProtKB-UniRule"/>
</dbReference>
<dbReference type="InterPro" id="IPR017782">
    <property type="entry name" value="Hydroxyacylglutathione_Hdrlase"/>
</dbReference>
<feature type="binding site" evidence="7">
    <location>
        <position position="61"/>
    </location>
    <ligand>
        <name>Zn(2+)</name>
        <dbReference type="ChEBI" id="CHEBI:29105"/>
        <label>2</label>
    </ligand>
</feature>
<feature type="binding site" evidence="7">
    <location>
        <position position="134"/>
    </location>
    <ligand>
        <name>Zn(2+)</name>
        <dbReference type="ChEBI" id="CHEBI:29105"/>
        <label>2</label>
    </ligand>
</feature>
<dbReference type="InterPro" id="IPR050110">
    <property type="entry name" value="Glyoxalase_II_hydrolase"/>
</dbReference>
<reference evidence="9" key="1">
    <citation type="submission" date="2013-03" db="EMBL/GenBank/DDBJ databases">
        <title>Genome Sequence of the Profundibacterium mesophilum strain KAUST100406-0324T from Red Sea, a novel genus in the family Rhodobacteraceae.</title>
        <authorList>
            <person name="Essack M."/>
            <person name="Alam I."/>
            <person name="Lafi F."/>
            <person name="Alawi W."/>
            <person name="Kamanu F."/>
            <person name="Al-Suwailem A."/>
            <person name="Lee O.O."/>
            <person name="Xu Y."/>
            <person name="Bajic V."/>
            <person name="Qian P.-Y."/>
            <person name="Archer J."/>
        </authorList>
    </citation>
    <scope>NUCLEOTIDE SEQUENCE</scope>
    <source>
        <strain evidence="9">KAUST100406-0324</strain>
    </source>
</reference>
<dbReference type="GO" id="GO:0019243">
    <property type="term" value="P:methylglyoxal catabolic process to D-lactate via S-lactoyl-glutathione"/>
    <property type="evidence" value="ECO:0007669"/>
    <property type="project" value="UniProtKB-UniRule"/>
</dbReference>
<name>A0A921NX02_9RHOB</name>
<dbReference type="CDD" id="cd07723">
    <property type="entry name" value="hydroxyacylglutathione_hydrolase_MBL-fold"/>
    <property type="match status" value="1"/>
</dbReference>
<keyword evidence="10" id="KW-1185">Reference proteome</keyword>
<gene>
    <name evidence="7 9" type="primary">gloB</name>
    <name evidence="9" type="ORF">PMES_00697</name>
</gene>
<dbReference type="InterPro" id="IPR035680">
    <property type="entry name" value="Clx_II_MBL"/>
</dbReference>
<dbReference type="InterPro" id="IPR001279">
    <property type="entry name" value="Metallo-B-lactamas"/>
</dbReference>
<dbReference type="InterPro" id="IPR036866">
    <property type="entry name" value="RibonucZ/Hydroxyglut_hydro"/>
</dbReference>
<evidence type="ECO:0000256" key="7">
    <source>
        <dbReference type="HAMAP-Rule" id="MF_01374"/>
    </source>
</evidence>
<feature type="binding site" evidence="7">
    <location>
        <position position="134"/>
    </location>
    <ligand>
        <name>Zn(2+)</name>
        <dbReference type="ChEBI" id="CHEBI:29105"/>
        <label>1</label>
    </ligand>
</feature>